<gene>
    <name evidence="7" type="ordered locus">Xcel_1066</name>
</gene>
<dbReference type="Pfam" id="PF18029">
    <property type="entry name" value="Glyoxalase_6"/>
    <property type="match status" value="1"/>
</dbReference>
<dbReference type="PANTHER" id="PTHR35908">
    <property type="entry name" value="HYPOTHETICAL FUSION PROTEIN"/>
    <property type="match status" value="1"/>
</dbReference>
<dbReference type="KEGG" id="xce:Xcel_1066"/>
<dbReference type="SUPFAM" id="SSF54593">
    <property type="entry name" value="Glyoxalase/Bleomycin resistance protein/Dihydroxybiphenyl dioxygenase"/>
    <property type="match status" value="1"/>
</dbReference>
<dbReference type="InterPro" id="IPR036428">
    <property type="entry name" value="PCD_sf"/>
</dbReference>
<comment type="catalytic activity">
    <reaction evidence="1">
        <text>(4aS,6R)-4a-hydroxy-L-erythro-5,6,7,8-tetrahydrobiopterin = (6R)-L-erythro-6,7-dihydrobiopterin + H2O</text>
        <dbReference type="Rhea" id="RHEA:11920"/>
        <dbReference type="ChEBI" id="CHEBI:15377"/>
        <dbReference type="ChEBI" id="CHEBI:15642"/>
        <dbReference type="ChEBI" id="CHEBI:43120"/>
        <dbReference type="EC" id="4.2.1.96"/>
    </reaction>
</comment>
<dbReference type="GO" id="GO:0006729">
    <property type="term" value="P:tetrahydrobiopterin biosynthetic process"/>
    <property type="evidence" value="ECO:0007669"/>
    <property type="project" value="InterPro"/>
</dbReference>
<proteinExistence type="inferred from homology"/>
<dbReference type="eggNOG" id="COG2154">
    <property type="taxonomic scope" value="Bacteria"/>
</dbReference>
<protein>
    <recommendedName>
        <fullName evidence="4">Putative pterin-4-alpha-carbinolamine dehydratase</fullName>
        <ecNumber evidence="3">4.2.1.96</ecNumber>
    </recommendedName>
</protein>
<dbReference type="RefSeq" id="WP_012877839.1">
    <property type="nucleotide sequence ID" value="NC_013530.1"/>
</dbReference>
<evidence type="ECO:0000256" key="4">
    <source>
        <dbReference type="ARBA" id="ARBA00021735"/>
    </source>
</evidence>
<dbReference type="STRING" id="446471.Xcel_1066"/>
<evidence type="ECO:0000259" key="6">
    <source>
        <dbReference type="Pfam" id="PF18029"/>
    </source>
</evidence>
<dbReference type="InterPro" id="IPR029068">
    <property type="entry name" value="Glyas_Bleomycin-R_OHBP_Dase"/>
</dbReference>
<dbReference type="GO" id="GO:0008124">
    <property type="term" value="F:4-alpha-hydroxytetrahydrobiopterin dehydratase activity"/>
    <property type="evidence" value="ECO:0007669"/>
    <property type="project" value="UniProtKB-EC"/>
</dbReference>
<evidence type="ECO:0000313" key="7">
    <source>
        <dbReference type="EMBL" id="ACZ30097.1"/>
    </source>
</evidence>
<reference evidence="7 8" key="2">
    <citation type="journal article" date="2010" name="Stand. Genomic Sci.">
        <title>Complete genome sequence of Xylanimonas cellulosilytica type strain (XIL07).</title>
        <authorList>
            <person name="Foster B."/>
            <person name="Pukall R."/>
            <person name="Abt B."/>
            <person name="Nolan M."/>
            <person name="Glavina Del Rio T."/>
            <person name="Chen F."/>
            <person name="Lucas S."/>
            <person name="Tice H."/>
            <person name="Pitluck S."/>
            <person name="Cheng J.-F."/>
            <person name="Chertkov O."/>
            <person name="Brettin T."/>
            <person name="Han C."/>
            <person name="Detter J.C."/>
            <person name="Bruce D."/>
            <person name="Goodwin L."/>
            <person name="Ivanova N."/>
            <person name="Mavromatis K."/>
            <person name="Pati A."/>
            <person name="Mikhailova N."/>
            <person name="Chen A."/>
            <person name="Palaniappan K."/>
            <person name="Land M."/>
            <person name="Hauser L."/>
            <person name="Chang Y.-J."/>
            <person name="Jeffries C.D."/>
            <person name="Chain P."/>
            <person name="Rohde M."/>
            <person name="Goeker M."/>
            <person name="Bristow J."/>
            <person name="Eisen J.A."/>
            <person name="Markowitz V."/>
            <person name="Hugenholtz P."/>
            <person name="Kyrpides N.C."/>
            <person name="Klenk H.-P."/>
            <person name="Lapidus A."/>
        </authorList>
    </citation>
    <scope>NUCLEOTIDE SEQUENCE [LARGE SCALE GENOMIC DNA]</scope>
    <source>
        <strain evidence="8">DSM 15894 / CECT 5975 / LMG 20990 / XIL07</strain>
    </source>
</reference>
<evidence type="ECO:0000313" key="8">
    <source>
        <dbReference type="Proteomes" id="UP000002255"/>
    </source>
</evidence>
<dbReference type="OrthoDB" id="15077at2"/>
<dbReference type="InterPro" id="IPR001533">
    <property type="entry name" value="Pterin_deHydtase"/>
</dbReference>
<organism evidence="7 8">
    <name type="scientific">Xylanimonas cellulosilytica (strain DSM 15894 / JCM 12276 / CECT 5975 / KCTC 9989 / LMG 20990 / NBRC 107835 / XIL07)</name>
    <dbReference type="NCBI Taxonomy" id="446471"/>
    <lineage>
        <taxon>Bacteria</taxon>
        <taxon>Bacillati</taxon>
        <taxon>Actinomycetota</taxon>
        <taxon>Actinomycetes</taxon>
        <taxon>Micrococcales</taxon>
        <taxon>Promicromonosporaceae</taxon>
        <taxon>Xylanimonas</taxon>
    </lineage>
</organism>
<dbReference type="HOGENOM" id="CLU_109854_0_0_11"/>
<evidence type="ECO:0000256" key="5">
    <source>
        <dbReference type="ARBA" id="ARBA00023239"/>
    </source>
</evidence>
<dbReference type="CDD" id="cd00488">
    <property type="entry name" value="PCD_DCoH"/>
    <property type="match status" value="1"/>
</dbReference>
<dbReference type="Gene3D" id="3.10.180.10">
    <property type="entry name" value="2,3-Dihydroxybiphenyl 1,2-Dioxygenase, domain 1"/>
    <property type="match status" value="1"/>
</dbReference>
<dbReference type="Proteomes" id="UP000002255">
    <property type="component" value="Chromosome"/>
</dbReference>
<dbReference type="AlphaFoldDB" id="D1BZE3"/>
<dbReference type="EC" id="4.2.1.96" evidence="3"/>
<keyword evidence="5" id="KW-0456">Lyase</keyword>
<accession>D1BZE3</accession>
<dbReference type="Gene3D" id="3.30.1360.20">
    <property type="entry name" value="Transcriptional coactivator/pterin dehydratase"/>
    <property type="match status" value="1"/>
</dbReference>
<keyword evidence="8" id="KW-1185">Reference proteome</keyword>
<comment type="similarity">
    <text evidence="2">Belongs to the pterin-4-alpha-carbinolamine dehydratase family.</text>
</comment>
<dbReference type="eggNOG" id="COG0346">
    <property type="taxonomic scope" value="Bacteria"/>
</dbReference>
<evidence type="ECO:0000256" key="3">
    <source>
        <dbReference type="ARBA" id="ARBA00013252"/>
    </source>
</evidence>
<evidence type="ECO:0000256" key="2">
    <source>
        <dbReference type="ARBA" id="ARBA00006472"/>
    </source>
</evidence>
<dbReference type="PANTHER" id="PTHR35908:SF1">
    <property type="entry name" value="CONSERVED PROTEIN"/>
    <property type="match status" value="1"/>
</dbReference>
<name>D1BZE3_XYLCX</name>
<dbReference type="SUPFAM" id="SSF55248">
    <property type="entry name" value="PCD-like"/>
    <property type="match status" value="1"/>
</dbReference>
<dbReference type="Pfam" id="PF01329">
    <property type="entry name" value="Pterin_4a"/>
    <property type="match status" value="1"/>
</dbReference>
<dbReference type="EMBL" id="CP001821">
    <property type="protein sequence ID" value="ACZ30097.1"/>
    <property type="molecule type" value="Genomic_DNA"/>
</dbReference>
<feature type="domain" description="Glyoxalase-like" evidence="6">
    <location>
        <begin position="110"/>
        <end position="212"/>
    </location>
</feature>
<sequence>MEPDVLLSGDQITAMGLPDWRSMYGALEARFRTGDFATGLRLVEQIGVAAEAAGHHPDIRLTYGWVHVLLTSHDAGGKTQRDVDLARQISAAAADVGATADPVTINRIEIALDTADRDAAKEFWKAVLALEDGEAGDDLVDPFGVTPTLWFQDTDPHAEPRQRFHLDVRVPPEEAERRIAAGLAAGGRLVSDDQAPRFVVLADPEGNKVCICTHVTRSH</sequence>
<evidence type="ECO:0000256" key="1">
    <source>
        <dbReference type="ARBA" id="ARBA00001554"/>
    </source>
</evidence>
<reference evidence="8" key="1">
    <citation type="submission" date="2009-11" db="EMBL/GenBank/DDBJ databases">
        <title>The complete chromosome of Xylanimonas cellulosilytica DSM 15894.</title>
        <authorList>
            <consortium name="US DOE Joint Genome Institute (JGI-PGF)"/>
            <person name="Lucas S."/>
            <person name="Copeland A."/>
            <person name="Lapidus A."/>
            <person name="Glavina del Rio T."/>
            <person name="Dalin E."/>
            <person name="Tice H."/>
            <person name="Bruce D."/>
            <person name="Goodwin L."/>
            <person name="Pitluck S."/>
            <person name="Kyrpides N."/>
            <person name="Mavromatis K."/>
            <person name="Ivanova N."/>
            <person name="Mikhailova N."/>
            <person name="Foster B."/>
            <person name="Clum A."/>
            <person name="Brettin T."/>
            <person name="Detter J.C."/>
            <person name="Han C."/>
            <person name="Larimer F."/>
            <person name="Land M."/>
            <person name="Hauser L."/>
            <person name="Markowitz V."/>
            <person name="Cheng J.F."/>
            <person name="Hugenholtz P."/>
            <person name="Woyke T."/>
            <person name="Wu D."/>
            <person name="Gehrich-Schroeter G."/>
            <person name="Schneider S."/>
            <person name="Pukall S.R."/>
            <person name="Klenk H.P."/>
            <person name="Eisen J.A."/>
        </authorList>
    </citation>
    <scope>NUCLEOTIDE SEQUENCE [LARGE SCALE GENOMIC DNA]</scope>
    <source>
        <strain evidence="8">DSM 15894 / CECT 5975 / LMG 20990 / XIL07</strain>
    </source>
</reference>
<dbReference type="InterPro" id="IPR041581">
    <property type="entry name" value="Glyoxalase_6"/>
</dbReference>
<dbReference type="CDD" id="cd06587">
    <property type="entry name" value="VOC"/>
    <property type="match status" value="1"/>
</dbReference>